<reference evidence="3" key="1">
    <citation type="submission" date="2017-06" db="EMBL/GenBank/DDBJ databases">
        <authorList>
            <person name="Varghese N."/>
            <person name="Submissions S."/>
        </authorList>
    </citation>
    <scope>NUCLEOTIDE SEQUENCE [LARGE SCALE GENOMIC DNA]</scope>
    <source>
        <strain evidence="3">DSM 27993</strain>
    </source>
</reference>
<dbReference type="InterPro" id="IPR056695">
    <property type="entry name" value="DUF7793"/>
</dbReference>
<protein>
    <recommendedName>
        <fullName evidence="1">DUF7793 domain-containing protein</fullName>
    </recommendedName>
</protein>
<name>A0A238YD12_9FLAO</name>
<evidence type="ECO:0000259" key="1">
    <source>
        <dbReference type="Pfam" id="PF25056"/>
    </source>
</evidence>
<dbReference type="RefSeq" id="WP_089378740.1">
    <property type="nucleotide sequence ID" value="NZ_FZNX01000004.1"/>
</dbReference>
<dbReference type="OrthoDB" id="957652at2"/>
<dbReference type="Gene3D" id="3.40.970.30">
    <property type="entry name" value="yp_829618.1 like domains"/>
    <property type="match status" value="1"/>
</dbReference>
<dbReference type="EMBL" id="FZNX01000004">
    <property type="protein sequence ID" value="SNR68494.1"/>
    <property type="molecule type" value="Genomic_DNA"/>
</dbReference>
<dbReference type="Proteomes" id="UP000198412">
    <property type="component" value="Unassembled WGS sequence"/>
</dbReference>
<feature type="domain" description="DUF7793" evidence="1">
    <location>
        <begin position="13"/>
        <end position="124"/>
    </location>
</feature>
<accession>A0A238YD12</accession>
<organism evidence="2 3">
    <name type="scientific">Lutibacter flavus</name>
    <dbReference type="NCBI Taxonomy" id="691689"/>
    <lineage>
        <taxon>Bacteria</taxon>
        <taxon>Pseudomonadati</taxon>
        <taxon>Bacteroidota</taxon>
        <taxon>Flavobacteriia</taxon>
        <taxon>Flavobacteriales</taxon>
        <taxon>Flavobacteriaceae</taxon>
        <taxon>Lutibacter</taxon>
    </lineage>
</organism>
<keyword evidence="3" id="KW-1185">Reference proteome</keyword>
<gene>
    <name evidence="2" type="ORF">SAMN04488111_2453</name>
</gene>
<sequence>MEQEFFENKFAKFWISDQILFFEYKQGVVIDLAAAQRIVADRIHFQNEVSYPIFCDVRGIIQIDKAARDYLAQSGSVLTKAVSFLVHQKVLKAIATFYVTINKPAVPSQLFNDKTDALEFLSNYI</sequence>
<dbReference type="AlphaFoldDB" id="A0A238YD12"/>
<evidence type="ECO:0000313" key="3">
    <source>
        <dbReference type="Proteomes" id="UP000198412"/>
    </source>
</evidence>
<dbReference type="Pfam" id="PF25056">
    <property type="entry name" value="DUF7793"/>
    <property type="match status" value="1"/>
</dbReference>
<proteinExistence type="predicted"/>
<evidence type="ECO:0000313" key="2">
    <source>
        <dbReference type="EMBL" id="SNR68494.1"/>
    </source>
</evidence>